<sequence length="120" mass="13296">MLSVSALASLQDKDNNSLQNRDARDSAIACISLGVPLVTGGGWLILGSRRQNRKLLSQHLQSTFYDLVELGEGRISVLKFAKEANITGTEAKQYLDKQAKEFNATFDHGKQGGIYYHFHI</sequence>
<gene>
    <name evidence="2" type="ORF">DSM106972_032580</name>
</gene>
<dbReference type="Proteomes" id="UP000271624">
    <property type="component" value="Unassembled WGS sequence"/>
</dbReference>
<reference evidence="2" key="2">
    <citation type="journal article" date="2019" name="Genome Biol. Evol.">
        <title>Day and night: Metabolic profiles and evolutionary relationships of six axenic non-marine cyanobacteria.</title>
        <authorList>
            <person name="Will S.E."/>
            <person name="Henke P."/>
            <person name="Boedeker C."/>
            <person name="Huang S."/>
            <person name="Brinkmann H."/>
            <person name="Rohde M."/>
            <person name="Jarek M."/>
            <person name="Friedl T."/>
            <person name="Seufert S."/>
            <person name="Schumacher M."/>
            <person name="Overmann J."/>
            <person name="Neumann-Schaal M."/>
            <person name="Petersen J."/>
        </authorList>
    </citation>
    <scope>NUCLEOTIDE SEQUENCE [LARGE SCALE GENOMIC DNA]</scope>
    <source>
        <strain evidence="2">PCC 7102</strain>
    </source>
</reference>
<dbReference type="AlphaFoldDB" id="A0A433VJ04"/>
<reference evidence="2" key="1">
    <citation type="submission" date="2018-12" db="EMBL/GenBank/DDBJ databases">
        <authorList>
            <person name="Will S."/>
            <person name="Neumann-Schaal M."/>
            <person name="Henke P."/>
        </authorList>
    </citation>
    <scope>NUCLEOTIDE SEQUENCE</scope>
    <source>
        <strain evidence="2">PCC 7102</strain>
    </source>
</reference>
<accession>A0A433VJ04</accession>
<organism evidence="2 3">
    <name type="scientific">Dulcicalothrix desertica PCC 7102</name>
    <dbReference type="NCBI Taxonomy" id="232991"/>
    <lineage>
        <taxon>Bacteria</taxon>
        <taxon>Bacillati</taxon>
        <taxon>Cyanobacteriota</taxon>
        <taxon>Cyanophyceae</taxon>
        <taxon>Nostocales</taxon>
        <taxon>Calotrichaceae</taxon>
        <taxon>Dulcicalothrix</taxon>
    </lineage>
</organism>
<protein>
    <submittedName>
        <fullName evidence="2">Uncharacterized protein</fullName>
    </submittedName>
</protein>
<keyword evidence="3" id="KW-1185">Reference proteome</keyword>
<feature type="transmembrane region" description="Helical" evidence="1">
    <location>
        <begin position="26"/>
        <end position="46"/>
    </location>
</feature>
<keyword evidence="1" id="KW-1133">Transmembrane helix</keyword>
<name>A0A433VJ04_9CYAN</name>
<keyword evidence="1" id="KW-0812">Transmembrane</keyword>
<dbReference type="EMBL" id="RSCL01000007">
    <property type="protein sequence ID" value="RUT06052.1"/>
    <property type="molecule type" value="Genomic_DNA"/>
</dbReference>
<proteinExistence type="predicted"/>
<evidence type="ECO:0000256" key="1">
    <source>
        <dbReference type="SAM" id="Phobius"/>
    </source>
</evidence>
<keyword evidence="1" id="KW-0472">Membrane</keyword>
<dbReference type="OrthoDB" id="574450at2"/>
<evidence type="ECO:0000313" key="3">
    <source>
        <dbReference type="Proteomes" id="UP000271624"/>
    </source>
</evidence>
<comment type="caution">
    <text evidence="2">The sequence shown here is derived from an EMBL/GenBank/DDBJ whole genome shotgun (WGS) entry which is preliminary data.</text>
</comment>
<evidence type="ECO:0000313" key="2">
    <source>
        <dbReference type="EMBL" id="RUT06052.1"/>
    </source>
</evidence>